<sequence>MLATFLMGLVGGQRAMTPLATVAIAAARGELAEDNGAPKLLGHPVVAAGALALAIGEMAGDKQKTAPNRIVPIGLAARFVTSAVAGMALAPRRHRWLAAAIGGATAVVASYPGWRMRMAALARHGQSPTGFAEDAMVIASAAAIARNRPALAVA</sequence>
<evidence type="ECO:0000256" key="1">
    <source>
        <dbReference type="SAM" id="Phobius"/>
    </source>
</evidence>
<gene>
    <name evidence="2" type="ORF">PQ455_11345</name>
</gene>
<evidence type="ECO:0000313" key="3">
    <source>
        <dbReference type="Proteomes" id="UP001220395"/>
    </source>
</evidence>
<dbReference type="EMBL" id="CP117411">
    <property type="protein sequence ID" value="WCT72236.1"/>
    <property type="molecule type" value="Genomic_DNA"/>
</dbReference>
<organism evidence="2 3">
    <name type="scientific">Sphingomonas naphthae</name>
    <dbReference type="NCBI Taxonomy" id="1813468"/>
    <lineage>
        <taxon>Bacteria</taxon>
        <taxon>Pseudomonadati</taxon>
        <taxon>Pseudomonadota</taxon>
        <taxon>Alphaproteobacteria</taxon>
        <taxon>Sphingomonadales</taxon>
        <taxon>Sphingomonadaceae</taxon>
        <taxon>Sphingomonas</taxon>
    </lineage>
</organism>
<keyword evidence="1" id="KW-0812">Transmembrane</keyword>
<reference evidence="2 3" key="1">
    <citation type="submission" date="2023-02" db="EMBL/GenBank/DDBJ databases">
        <title>Genome sequence of Sphingomonas naphthae.</title>
        <authorList>
            <person name="Kim S."/>
            <person name="Heo J."/>
            <person name="Kwon S.-W."/>
        </authorList>
    </citation>
    <scope>NUCLEOTIDE SEQUENCE [LARGE SCALE GENOMIC DNA]</scope>
    <source>
        <strain evidence="2 3">KACC 18716</strain>
    </source>
</reference>
<dbReference type="Proteomes" id="UP001220395">
    <property type="component" value="Chromosome"/>
</dbReference>
<keyword evidence="1" id="KW-1133">Transmembrane helix</keyword>
<keyword evidence="3" id="KW-1185">Reference proteome</keyword>
<dbReference type="RefSeq" id="WP_273686192.1">
    <property type="nucleotide sequence ID" value="NZ_CP117411.1"/>
</dbReference>
<protein>
    <submittedName>
        <fullName evidence="2">DUF4126 family protein</fullName>
    </submittedName>
</protein>
<name>A0ABY7THF5_9SPHN</name>
<proteinExistence type="predicted"/>
<evidence type="ECO:0000313" key="2">
    <source>
        <dbReference type="EMBL" id="WCT72236.1"/>
    </source>
</evidence>
<accession>A0ABY7THF5</accession>
<keyword evidence="1" id="KW-0472">Membrane</keyword>
<feature type="transmembrane region" description="Helical" evidence="1">
    <location>
        <begin position="96"/>
        <end position="114"/>
    </location>
</feature>